<gene>
    <name evidence="1" type="ORF">GCM10010406_45280</name>
</gene>
<comment type="caution">
    <text evidence="1">The sequence shown here is derived from an EMBL/GenBank/DDBJ whole genome shotgun (WGS) entry which is preliminary data.</text>
</comment>
<keyword evidence="2" id="KW-1185">Reference proteome</keyword>
<accession>A0ABN3MKF8</accession>
<evidence type="ECO:0000313" key="2">
    <source>
        <dbReference type="Proteomes" id="UP001501358"/>
    </source>
</evidence>
<organism evidence="1 2">
    <name type="scientific">Streptomyces thermolineatus</name>
    <dbReference type="NCBI Taxonomy" id="44033"/>
    <lineage>
        <taxon>Bacteria</taxon>
        <taxon>Bacillati</taxon>
        <taxon>Actinomycetota</taxon>
        <taxon>Actinomycetes</taxon>
        <taxon>Kitasatosporales</taxon>
        <taxon>Streptomycetaceae</taxon>
        <taxon>Streptomyces</taxon>
    </lineage>
</organism>
<protein>
    <submittedName>
        <fullName evidence="1">Uncharacterized protein</fullName>
    </submittedName>
</protein>
<dbReference type="Proteomes" id="UP001501358">
    <property type="component" value="Unassembled WGS sequence"/>
</dbReference>
<name>A0ABN3MKF8_9ACTN</name>
<dbReference type="RefSeq" id="WP_344385102.1">
    <property type="nucleotide sequence ID" value="NZ_BAAATA010000034.1"/>
</dbReference>
<evidence type="ECO:0000313" key="1">
    <source>
        <dbReference type="EMBL" id="GAA2503669.1"/>
    </source>
</evidence>
<proteinExistence type="predicted"/>
<sequence length="135" mass="15261">MSRTIHHVRRHGFLAGWYEARPHLDRCAPYVLTDLRYSAAELRAAEAEGRRPRPARLTHRRRLTGLAVYLMRCGCVSGYAAVQEGRARRGVRDDLAAIRARYGAGAVTTDGPWWETDLGIDVPPTRHRHSALYSL</sequence>
<reference evidence="1 2" key="1">
    <citation type="journal article" date="2019" name="Int. J. Syst. Evol. Microbiol.">
        <title>The Global Catalogue of Microorganisms (GCM) 10K type strain sequencing project: providing services to taxonomists for standard genome sequencing and annotation.</title>
        <authorList>
            <consortium name="The Broad Institute Genomics Platform"/>
            <consortium name="The Broad Institute Genome Sequencing Center for Infectious Disease"/>
            <person name="Wu L."/>
            <person name="Ma J."/>
        </authorList>
    </citation>
    <scope>NUCLEOTIDE SEQUENCE [LARGE SCALE GENOMIC DNA]</scope>
    <source>
        <strain evidence="1 2">JCM 6307</strain>
    </source>
</reference>
<dbReference type="EMBL" id="BAAATA010000034">
    <property type="protein sequence ID" value="GAA2503669.1"/>
    <property type="molecule type" value="Genomic_DNA"/>
</dbReference>